<dbReference type="RefSeq" id="WP_259436797.1">
    <property type="nucleotide sequence ID" value="NZ_CP103867.1"/>
</dbReference>
<dbReference type="Proteomes" id="UP001058650">
    <property type="component" value="Plasmid unnamed"/>
</dbReference>
<evidence type="ECO:0000313" key="2">
    <source>
        <dbReference type="EMBL" id="UWE05303.1"/>
    </source>
</evidence>
<accession>A0ABY5U6M3</accession>
<name>A0ABY5U6M3_LACSH</name>
<feature type="compositionally biased region" description="Acidic residues" evidence="1">
    <location>
        <begin position="168"/>
        <end position="179"/>
    </location>
</feature>
<feature type="region of interest" description="Disordered" evidence="1">
    <location>
        <begin position="271"/>
        <end position="297"/>
    </location>
</feature>
<feature type="region of interest" description="Disordered" evidence="1">
    <location>
        <begin position="121"/>
        <end position="191"/>
    </location>
</feature>
<evidence type="ECO:0000256" key="1">
    <source>
        <dbReference type="SAM" id="MobiDB-lite"/>
    </source>
</evidence>
<evidence type="ECO:0000313" key="3">
    <source>
        <dbReference type="Proteomes" id="UP001058650"/>
    </source>
</evidence>
<reference evidence="2" key="1">
    <citation type="submission" date="2022-08" db="EMBL/GenBank/DDBJ databases">
        <title>The complete genome sequence of the thermophilic bacterium Laceyella sacchari FBKL4.010 reveals the basis for tetramethylpyrazine biosynthesis in Moutai-flavor Daqu.</title>
        <authorList>
            <person name="Li D."/>
            <person name="Huang W."/>
            <person name="Wang C."/>
            <person name="Qiu S."/>
        </authorList>
    </citation>
    <scope>NUCLEOTIDE SEQUENCE</scope>
    <source>
        <strain evidence="2">FBKL4.014</strain>
        <plasmid evidence="2">unnamed</plasmid>
    </source>
</reference>
<feature type="compositionally biased region" description="Basic and acidic residues" evidence="1">
    <location>
        <begin position="121"/>
        <end position="133"/>
    </location>
</feature>
<proteinExistence type="predicted"/>
<gene>
    <name evidence="2" type="ORF">NYR52_16655</name>
</gene>
<feature type="compositionally biased region" description="Basic and acidic residues" evidence="1">
    <location>
        <begin position="148"/>
        <end position="161"/>
    </location>
</feature>
<keyword evidence="2" id="KW-0614">Plasmid</keyword>
<dbReference type="EMBL" id="CP103867">
    <property type="protein sequence ID" value="UWE05303.1"/>
    <property type="molecule type" value="Genomic_DNA"/>
</dbReference>
<feature type="compositionally biased region" description="Polar residues" evidence="1">
    <location>
        <begin position="283"/>
        <end position="292"/>
    </location>
</feature>
<protein>
    <recommendedName>
        <fullName evidence="4">DNA replication protein DnaD</fullName>
    </recommendedName>
</protein>
<geneLocation type="plasmid" evidence="2 3">
    <name>unnamed</name>
</geneLocation>
<organism evidence="2 3">
    <name type="scientific">Laceyella sacchari</name>
    <name type="common">Thermoactinomyces thalpophilus</name>
    <dbReference type="NCBI Taxonomy" id="37482"/>
    <lineage>
        <taxon>Bacteria</taxon>
        <taxon>Bacillati</taxon>
        <taxon>Bacillota</taxon>
        <taxon>Bacilli</taxon>
        <taxon>Bacillales</taxon>
        <taxon>Thermoactinomycetaceae</taxon>
        <taxon>Laceyella</taxon>
    </lineage>
</organism>
<keyword evidence="3" id="KW-1185">Reference proteome</keyword>
<evidence type="ECO:0008006" key="4">
    <source>
        <dbReference type="Google" id="ProtNLM"/>
    </source>
</evidence>
<sequence>MDGWISLHRKIQEHWLYTEKRKFSKFEAWIDLLMMVNHKDNTMLFGGELVHVKRGQRITSIRQLCDRWTWSNTKVNKFLQLLEADGMVKVESDAKKTVITIVNYDSYQTELREKRQAYFEKDEKNDKKNDGKTTGETVGVSGLSEFGENEKRQENDGETTQKHTNNNNDEDLINDDDDLYPPSEFEETAKDKRIEKIKTHFSKKAEKIWYSPEEDIAMTNLLAKNVPVQTILDGIDLAFKRFKPKHSLDRINSFKYCLNAIYELHEGQIKPRGEKNAKRQIQPGRNQTSDSSLEIGGGYYDQFPDLFA</sequence>